<proteinExistence type="predicted"/>
<reference evidence="2 3" key="1">
    <citation type="submission" date="2019-08" db="EMBL/GenBank/DDBJ databases">
        <title>Bradymonadales sp. TMQ2.</title>
        <authorList>
            <person name="Liang Q."/>
        </authorList>
    </citation>
    <scope>NUCLEOTIDE SEQUENCE [LARGE SCALE GENOMIC DNA]</scope>
    <source>
        <strain evidence="2 3">TMQ2</strain>
    </source>
</reference>
<organism evidence="2 3">
    <name type="scientific">Lujinxingia vulgaris</name>
    <dbReference type="NCBI Taxonomy" id="2600176"/>
    <lineage>
        <taxon>Bacteria</taxon>
        <taxon>Deltaproteobacteria</taxon>
        <taxon>Bradymonadales</taxon>
        <taxon>Lujinxingiaceae</taxon>
        <taxon>Lujinxingia</taxon>
    </lineage>
</organism>
<evidence type="ECO:0000256" key="1">
    <source>
        <dbReference type="SAM" id="MobiDB-lite"/>
    </source>
</evidence>
<dbReference type="Proteomes" id="UP000321046">
    <property type="component" value="Unassembled WGS sequence"/>
</dbReference>
<dbReference type="OrthoDB" id="5521326at2"/>
<feature type="compositionally biased region" description="Basic residues" evidence="1">
    <location>
        <begin position="20"/>
        <end position="33"/>
    </location>
</feature>
<feature type="compositionally biased region" description="Polar residues" evidence="1">
    <location>
        <begin position="1"/>
        <end position="13"/>
    </location>
</feature>
<gene>
    <name evidence="2" type="ORF">FRC96_15715</name>
</gene>
<dbReference type="AlphaFoldDB" id="A0A5C6X0G9"/>
<evidence type="ECO:0000313" key="3">
    <source>
        <dbReference type="Proteomes" id="UP000321046"/>
    </source>
</evidence>
<feature type="compositionally biased region" description="Basic residues" evidence="1">
    <location>
        <begin position="60"/>
        <end position="108"/>
    </location>
</feature>
<feature type="region of interest" description="Disordered" evidence="1">
    <location>
        <begin position="1"/>
        <end position="120"/>
    </location>
</feature>
<comment type="caution">
    <text evidence="2">The sequence shown here is derived from an EMBL/GenBank/DDBJ whole genome shotgun (WGS) entry which is preliminary data.</text>
</comment>
<feature type="compositionally biased region" description="Basic and acidic residues" evidence="1">
    <location>
        <begin position="109"/>
        <end position="120"/>
    </location>
</feature>
<dbReference type="RefSeq" id="WP_146975821.1">
    <property type="nucleotide sequence ID" value="NZ_VOSL01000060.1"/>
</dbReference>
<protein>
    <submittedName>
        <fullName evidence="2">Uncharacterized protein</fullName>
    </submittedName>
</protein>
<dbReference type="EMBL" id="VOSL01000060">
    <property type="protein sequence ID" value="TXD33628.1"/>
    <property type="molecule type" value="Genomic_DNA"/>
</dbReference>
<sequence>MSEEANQSAQDNNPEGGGSSKRRRRRRRRRSRSSKGSNQNTQNNAKNESGGSEGGSKPSGGKKKSRGRGKSKNRRQSSRRSRGSSRRKSRNRSSGKRRQRRKTPVRKLKTPESKLGGREPVVDLSAAQESRRGPVELTPFEVFCAYHCGITENNNFRQQSLREVAGRFNMQTHELEKAMREFGLDKETVKSSRFDISLCQLDMKVAPEGIDKRELARVLFDEFLDETPRARERVEAFEASSQAQPDEASGE</sequence>
<accession>A0A5C6X0G9</accession>
<evidence type="ECO:0000313" key="2">
    <source>
        <dbReference type="EMBL" id="TXD33628.1"/>
    </source>
</evidence>
<name>A0A5C6X0G9_9DELT</name>